<proteinExistence type="predicted"/>
<evidence type="ECO:0000313" key="2">
    <source>
        <dbReference type="EMBL" id="QHT95811.1"/>
    </source>
</evidence>
<name>A0A6C0IRG8_9ZZZZ</name>
<dbReference type="EMBL" id="MN740246">
    <property type="protein sequence ID" value="QHT95811.1"/>
    <property type="molecule type" value="Genomic_DNA"/>
</dbReference>
<feature type="transmembrane region" description="Helical" evidence="1">
    <location>
        <begin position="99"/>
        <end position="118"/>
    </location>
</feature>
<keyword evidence="1" id="KW-0472">Membrane</keyword>
<feature type="transmembrane region" description="Helical" evidence="1">
    <location>
        <begin position="21"/>
        <end position="40"/>
    </location>
</feature>
<accession>A0A6C0IRG8</accession>
<keyword evidence="1" id="KW-0812">Transmembrane</keyword>
<sequence length="214" mass="25351">MTTKTAIKSISLYDCFINNKGLILTLIHYITTLYINHYFITNLNNIKFKLIELNQLHLYQWYNTLIYDLSVMQTITLLACASTFYINFQYNHSHEDIHILLYSIMIVSIYIKQFYTIYDCLFYDSFLYKIYDDFIMPGISKTDLHIINSTCAYYYIIMNIFIGIPILIIIAFILGTLMEYIGQKLNALVEWSKTYNIKYIQRITIENEEKGEGV</sequence>
<protein>
    <submittedName>
        <fullName evidence="2">Uncharacterized protein</fullName>
    </submittedName>
</protein>
<evidence type="ECO:0000256" key="1">
    <source>
        <dbReference type="SAM" id="Phobius"/>
    </source>
</evidence>
<feature type="transmembrane region" description="Helical" evidence="1">
    <location>
        <begin position="65"/>
        <end position="87"/>
    </location>
</feature>
<reference evidence="2" key="1">
    <citation type="journal article" date="2020" name="Nature">
        <title>Giant virus diversity and host interactions through global metagenomics.</title>
        <authorList>
            <person name="Schulz F."/>
            <person name="Roux S."/>
            <person name="Paez-Espino D."/>
            <person name="Jungbluth S."/>
            <person name="Walsh D.A."/>
            <person name="Denef V.J."/>
            <person name="McMahon K.D."/>
            <person name="Konstantinidis K.T."/>
            <person name="Eloe-Fadrosh E.A."/>
            <person name="Kyrpides N.C."/>
            <person name="Woyke T."/>
        </authorList>
    </citation>
    <scope>NUCLEOTIDE SEQUENCE</scope>
    <source>
        <strain evidence="2">GVMAG-M-3300024301-20</strain>
    </source>
</reference>
<dbReference type="AlphaFoldDB" id="A0A6C0IRG8"/>
<keyword evidence="1" id="KW-1133">Transmembrane helix</keyword>
<organism evidence="2">
    <name type="scientific">viral metagenome</name>
    <dbReference type="NCBI Taxonomy" id="1070528"/>
    <lineage>
        <taxon>unclassified sequences</taxon>
        <taxon>metagenomes</taxon>
        <taxon>organismal metagenomes</taxon>
    </lineage>
</organism>
<feature type="transmembrane region" description="Helical" evidence="1">
    <location>
        <begin position="152"/>
        <end position="174"/>
    </location>
</feature>